<feature type="transmembrane region" description="Helical" evidence="1">
    <location>
        <begin position="21"/>
        <end position="42"/>
    </location>
</feature>
<dbReference type="STRING" id="6526.A0A2C9M8B3"/>
<name>A0A2C9M8B3_BIOGL</name>
<evidence type="ECO:0000256" key="1">
    <source>
        <dbReference type="SAM" id="Phobius"/>
    </source>
</evidence>
<organism evidence="2 3">
    <name type="scientific">Biomphalaria glabrata</name>
    <name type="common">Bloodfluke planorb</name>
    <name type="synonym">Freshwater snail</name>
    <dbReference type="NCBI Taxonomy" id="6526"/>
    <lineage>
        <taxon>Eukaryota</taxon>
        <taxon>Metazoa</taxon>
        <taxon>Spiralia</taxon>
        <taxon>Lophotrochozoa</taxon>
        <taxon>Mollusca</taxon>
        <taxon>Gastropoda</taxon>
        <taxon>Heterobranchia</taxon>
        <taxon>Euthyneura</taxon>
        <taxon>Panpulmonata</taxon>
        <taxon>Hygrophila</taxon>
        <taxon>Lymnaeoidea</taxon>
        <taxon>Planorbidae</taxon>
        <taxon>Biomphalaria</taxon>
    </lineage>
</organism>
<dbReference type="Proteomes" id="UP000076420">
    <property type="component" value="Unassembled WGS sequence"/>
</dbReference>
<proteinExistence type="predicted"/>
<keyword evidence="1" id="KW-1133">Transmembrane helix</keyword>
<gene>
    <name evidence="2" type="primary">106074069</name>
</gene>
<accession>A0A2C9M8B3</accession>
<evidence type="ECO:0000313" key="2">
    <source>
        <dbReference type="EnsemblMetazoa" id="BGLB039712-PA"/>
    </source>
</evidence>
<dbReference type="EnsemblMetazoa" id="BGLB039712-RA">
    <property type="protein sequence ID" value="BGLB039712-PA"/>
    <property type="gene ID" value="BGLB039712"/>
</dbReference>
<sequence length="107" mass="12365">MVIVSWTLEPKVKKEIKHTKLIHSVILVIESILFGLFVIAIGCDQMSAILHDETAVEHVKKEGHVRVRKSRLTLLQEVFGRSHPILWLWPFQIDRPKDTSDAILYNI</sequence>
<keyword evidence="1" id="KW-0812">Transmembrane</keyword>
<dbReference type="AlphaFoldDB" id="A0A2C9M8B3"/>
<protein>
    <submittedName>
        <fullName evidence="2">Uncharacterized protein</fullName>
    </submittedName>
</protein>
<reference evidence="2" key="1">
    <citation type="submission" date="2020-05" db="UniProtKB">
        <authorList>
            <consortium name="EnsemblMetazoa"/>
        </authorList>
    </citation>
    <scope>IDENTIFICATION</scope>
    <source>
        <strain evidence="2">BB02</strain>
    </source>
</reference>
<dbReference type="VEuPathDB" id="VectorBase:BGLAX_029773"/>
<dbReference type="OrthoDB" id="331948at2759"/>
<evidence type="ECO:0000313" key="3">
    <source>
        <dbReference type="Proteomes" id="UP000076420"/>
    </source>
</evidence>
<dbReference type="KEGG" id="bgt:106074069"/>
<dbReference type="VEuPathDB" id="VectorBase:BGLB039712"/>
<keyword evidence="1" id="KW-0472">Membrane</keyword>